<keyword evidence="1" id="KW-0732">Signal</keyword>
<dbReference type="EMBL" id="AP019860">
    <property type="protein sequence ID" value="BBM83965.1"/>
    <property type="molecule type" value="Genomic_DNA"/>
</dbReference>
<evidence type="ECO:0000313" key="3">
    <source>
        <dbReference type="Proteomes" id="UP000326354"/>
    </source>
</evidence>
<organism evidence="2 3">
    <name type="scientific">Uabimicrobium amorphum</name>
    <dbReference type="NCBI Taxonomy" id="2596890"/>
    <lineage>
        <taxon>Bacteria</taxon>
        <taxon>Pseudomonadati</taxon>
        <taxon>Planctomycetota</taxon>
        <taxon>Candidatus Uabimicrobiia</taxon>
        <taxon>Candidatus Uabimicrobiales</taxon>
        <taxon>Candidatus Uabimicrobiaceae</taxon>
        <taxon>Candidatus Uabimicrobium</taxon>
    </lineage>
</organism>
<evidence type="ECO:0000313" key="2">
    <source>
        <dbReference type="EMBL" id="BBM83965.1"/>
    </source>
</evidence>
<dbReference type="KEGG" id="uam:UABAM_02320"/>
<proteinExistence type="predicted"/>
<dbReference type="Proteomes" id="UP000326354">
    <property type="component" value="Chromosome"/>
</dbReference>
<name>A0A5S9INU1_UABAM</name>
<feature type="signal peptide" evidence="1">
    <location>
        <begin position="1"/>
        <end position="18"/>
    </location>
</feature>
<accession>A0A5S9INU1</accession>
<evidence type="ECO:0008006" key="4">
    <source>
        <dbReference type="Google" id="ProtNLM"/>
    </source>
</evidence>
<evidence type="ECO:0000256" key="1">
    <source>
        <dbReference type="SAM" id="SignalP"/>
    </source>
</evidence>
<feature type="chain" id="PRO_5024821993" description="CARDB domain-containing protein" evidence="1">
    <location>
        <begin position="19"/>
        <end position="939"/>
    </location>
</feature>
<gene>
    <name evidence="2" type="ORF">UABAM_02320</name>
</gene>
<sequence>MKQLILLCSLLILTHAQDAIFSKIFPKDTFAVMSCSNIKGLSKDITTTNIFNLATHPELRSLRGNREFNKFLGDVSRDFEFASSLNLAQVWKIFAGEISVALTDVPLGSRPPQIATLIHIADHKICQKLLDNITSKIPEWKQTIVISGTKVQVLKGLEHAYYYVMVDDYLFIATGKSLMQKMLNNWRNAAQSLQKNREFATYYSKVKSNHSLFVYVNIALLVNSMIDLNPQGGFKNILHSLGIRDWRNCGIDFSIEKSKILTQFFANIRRKIDTKRILDPSKIIKKRFSFRDLLKEKKKLEEKLKNPLLNLSNLRGVNALFPSGNLDTSICKYIPQDTWGMVAMRLGISKIWSEIQRSTRKIDPHMHDQLQMYVQSIDNALGFKLQDFFDGLGDNHALFHLPQPLQKLPPRLIGVIEIRNKKKILDCIERLLRSYGYKLASKKYEERLIFYMEKQDSPYFHDGINKIFRTVFGNFAFFIDGKYLVCSRFPQNLMDVIDHVQNKRPSFDFASICKLPCSFVYHVDWKQVIPPVYSTLLSVPHFWEKSLRVQTSELPRASTFLKYCDSDVISMHNQHGVIHGKIHSNFGMETYLFAAGFLFLIDEMWSSGLNKLADESMYYLRNNKKTHELLNRKRYYEALQLWKRSFRFEYFSRIAKKQRDEINALYNKAQSQLYTKLRNHFHNPYLQSWQSAGDWQFVDGVLQTHNENAYAPTSLYTGQSDMSDYVLSFEVKGISERMDVGFHCGSNTSVFSSNIGHTVSIPEIKAFNNRWVPWKFKVHKNRITYWQGIKHHVVSTSRSFGKIRFSLPQDGKVQIRNIKLHVAEKPLKKEVKKPVVVVECYDTVDPLAKGQIGMYGITLTNKGSGAAENLTITTNMSSHVRLAKDALSNIAAFTLQKGESVTYKFPVIAVKAGSGVFEAFVHYKGQPTKILLKEYTYVR</sequence>
<keyword evidence="3" id="KW-1185">Reference proteome</keyword>
<dbReference type="InterPro" id="IPR021787">
    <property type="entry name" value="DUF3352"/>
</dbReference>
<protein>
    <recommendedName>
        <fullName evidence="4">CARDB domain-containing protein</fullName>
    </recommendedName>
</protein>
<dbReference type="AlphaFoldDB" id="A0A5S9INU1"/>
<reference evidence="2 3" key="1">
    <citation type="submission" date="2019-08" db="EMBL/GenBank/DDBJ databases">
        <title>Complete genome sequence of Candidatus Uab amorphum.</title>
        <authorList>
            <person name="Shiratori T."/>
            <person name="Suzuki S."/>
            <person name="Kakizawa Y."/>
            <person name="Ishida K."/>
        </authorList>
    </citation>
    <scope>NUCLEOTIDE SEQUENCE [LARGE SCALE GENOMIC DNA]</scope>
    <source>
        <strain evidence="2 3">SRT547</strain>
    </source>
</reference>
<dbReference type="RefSeq" id="WP_151968145.1">
    <property type="nucleotide sequence ID" value="NZ_AP019860.1"/>
</dbReference>
<dbReference type="Pfam" id="PF11832">
    <property type="entry name" value="DUF3352"/>
    <property type="match status" value="1"/>
</dbReference>